<name>A0AAV5ANS6_9AGAM</name>
<feature type="region of interest" description="Disordered" evidence="1">
    <location>
        <begin position="499"/>
        <end position="536"/>
    </location>
</feature>
<feature type="compositionally biased region" description="Acidic residues" evidence="1">
    <location>
        <begin position="526"/>
        <end position="536"/>
    </location>
</feature>
<feature type="compositionally biased region" description="Basic and acidic residues" evidence="1">
    <location>
        <begin position="515"/>
        <end position="525"/>
    </location>
</feature>
<gene>
    <name evidence="2" type="ORF">Clacol_008811</name>
</gene>
<organism evidence="2 3">
    <name type="scientific">Clathrus columnatus</name>
    <dbReference type="NCBI Taxonomy" id="1419009"/>
    <lineage>
        <taxon>Eukaryota</taxon>
        <taxon>Fungi</taxon>
        <taxon>Dikarya</taxon>
        <taxon>Basidiomycota</taxon>
        <taxon>Agaricomycotina</taxon>
        <taxon>Agaricomycetes</taxon>
        <taxon>Phallomycetidae</taxon>
        <taxon>Phallales</taxon>
        <taxon>Clathraceae</taxon>
        <taxon>Clathrus</taxon>
    </lineage>
</organism>
<comment type="caution">
    <text evidence="2">The sequence shown here is derived from an EMBL/GenBank/DDBJ whole genome shotgun (WGS) entry which is preliminary data.</text>
</comment>
<dbReference type="Proteomes" id="UP001050691">
    <property type="component" value="Unassembled WGS sequence"/>
</dbReference>
<evidence type="ECO:0000313" key="2">
    <source>
        <dbReference type="EMBL" id="GJJ14546.1"/>
    </source>
</evidence>
<proteinExistence type="predicted"/>
<sequence length="1050" mass="118670">MSASPVEHDLATFKLVEFFKKEQLSLTTVVNGPAAPGISPDNEPSSYTPLYVEQGYQRKLSSIARLQSLDSTIENCKTNSSSLEYLMTPDSFSDFKKFPNIEKLAPFLQSLILPLAAPITRCDPELDTLYTDFNPFIINSPNDLITLLHRFLLRSTCQILRVLDSLGDTTNQNWTFTTIAFTPGYRNLTKTVPNPDPIVLHPCGSSKVDNVRLVILPFTPWEFNKQDFLNLTFSPIQKRWCFGYFSPDYGTIHFTPPISFDYSRVSIIQMLIYWIQNTFDVDQTTRSEHKKRLREEDDSHLEVKRRRVHKILEEDSKEPWRWMQFSLNFTTRFSPISNYRRRALELIRIEDQKRHHETGRRRMKAIALARKRKRVKKAEKIKMTQVEELPSTEEIEGAAVSGIEEIKGVGEAPNIGEIEEIQGVPSIDVRGEVVKVDMISRLDAVKEMAEEEWDSGMQICGEVKDHHAQTNDQIEEANGNIIIDKADIEVPPIVEVTETGGNVTVGEPNATVKVNEPEKLEVKEETDSDDSDSEIDDIDEQDLEKVCEWQAKVKKLNIKHEYTYFEPPDSGLIMFEDREACLANLHPDYDKEPTINDDDAISDCSEEDLKMYYKMEEMRWTLYRAKRTCRHLRFLKPQNFSKDRTPRHLAHHLVLAEQAWQKRRFVSRQLGPDWNTNFHPVLALHSHRLIVGAETTRVSFERVIAFPKDARKDIVGMGFYNNGKDLILAFVHGGLGRVKLPDETYPATKRISINLPSLALVKSTASPRIKNMSICEDTALTVDSSGNLSLFSLKHPRPEIISSTNPFVSGQDKPVVAWSNYLSLTSSAGYTAVGASSSTVPLSIYPISESTISNQATAYLSPLTSEDNFVASTAVYAITGGNRNSNSLDMTQSHSYSDQIVLSGWFHGVIAMHDLRCPSRIMGGNNMMLPPVLLLKDPLALSAIYSLSIADYRVTAGSAQHGLLQLYDIRAPRSGFSIYSPTARGASSPVYSTIMESTRIWAAAASCVHVIDFGRTSHNTFPVIRNHRGEIPRIKAPMYEHSDHHLFSST</sequence>
<reference evidence="2" key="1">
    <citation type="submission" date="2021-10" db="EMBL/GenBank/DDBJ databases">
        <title>De novo Genome Assembly of Clathrus columnatus (Basidiomycota, Fungi) Using Illumina and Nanopore Sequence Data.</title>
        <authorList>
            <person name="Ogiso-Tanaka E."/>
            <person name="Itagaki H."/>
            <person name="Hosoya T."/>
            <person name="Hosaka K."/>
        </authorList>
    </citation>
    <scope>NUCLEOTIDE SEQUENCE</scope>
    <source>
        <strain evidence="2">MO-923</strain>
    </source>
</reference>
<evidence type="ECO:0000256" key="1">
    <source>
        <dbReference type="SAM" id="MobiDB-lite"/>
    </source>
</evidence>
<dbReference type="AlphaFoldDB" id="A0AAV5ANS6"/>
<protein>
    <submittedName>
        <fullName evidence="2">Uncharacterized protein</fullName>
    </submittedName>
</protein>
<evidence type="ECO:0000313" key="3">
    <source>
        <dbReference type="Proteomes" id="UP001050691"/>
    </source>
</evidence>
<keyword evidence="3" id="KW-1185">Reference proteome</keyword>
<dbReference type="EMBL" id="BPWL01000010">
    <property type="protein sequence ID" value="GJJ14546.1"/>
    <property type="molecule type" value="Genomic_DNA"/>
</dbReference>
<accession>A0AAV5ANS6</accession>